<evidence type="ECO:0000313" key="2">
    <source>
        <dbReference type="EMBL" id="KAK9680434.1"/>
    </source>
</evidence>
<organism evidence="2 3">
    <name type="scientific">Popillia japonica</name>
    <name type="common">Japanese beetle</name>
    <dbReference type="NCBI Taxonomy" id="7064"/>
    <lineage>
        <taxon>Eukaryota</taxon>
        <taxon>Metazoa</taxon>
        <taxon>Ecdysozoa</taxon>
        <taxon>Arthropoda</taxon>
        <taxon>Hexapoda</taxon>
        <taxon>Insecta</taxon>
        <taxon>Pterygota</taxon>
        <taxon>Neoptera</taxon>
        <taxon>Endopterygota</taxon>
        <taxon>Coleoptera</taxon>
        <taxon>Polyphaga</taxon>
        <taxon>Scarabaeiformia</taxon>
        <taxon>Scarabaeidae</taxon>
        <taxon>Rutelinae</taxon>
        <taxon>Popillia</taxon>
    </lineage>
</organism>
<comment type="caution">
    <text evidence="2">The sequence shown here is derived from an EMBL/GenBank/DDBJ whole genome shotgun (WGS) entry which is preliminary data.</text>
</comment>
<name>A0AAW1HV14_POPJA</name>
<evidence type="ECO:0000256" key="1">
    <source>
        <dbReference type="SAM" id="MobiDB-lite"/>
    </source>
</evidence>
<sequence length="91" mass="10325">LFADLLQVPIDWPDKRVSSISFTGDICCILFPNAEKVAMQKKMEEVRNESLQTSLKMALNKKKVKHITQETRTHHTALSPVEEQATNTSDI</sequence>
<dbReference type="AlphaFoldDB" id="A0AAW1HV14"/>
<accession>A0AAW1HV14</accession>
<reference evidence="2 3" key="1">
    <citation type="journal article" date="2024" name="BMC Genomics">
        <title>De novo assembly and annotation of Popillia japonica's genome with initial clues to its potential as an invasive pest.</title>
        <authorList>
            <person name="Cucini C."/>
            <person name="Boschi S."/>
            <person name="Funari R."/>
            <person name="Cardaioli E."/>
            <person name="Iannotti N."/>
            <person name="Marturano G."/>
            <person name="Paoli F."/>
            <person name="Bruttini M."/>
            <person name="Carapelli A."/>
            <person name="Frati F."/>
            <person name="Nardi F."/>
        </authorList>
    </citation>
    <scope>NUCLEOTIDE SEQUENCE [LARGE SCALE GENOMIC DNA]</scope>
    <source>
        <strain evidence="2">DMR45628</strain>
    </source>
</reference>
<feature type="non-terminal residue" evidence="2">
    <location>
        <position position="1"/>
    </location>
</feature>
<dbReference type="Proteomes" id="UP001458880">
    <property type="component" value="Unassembled WGS sequence"/>
</dbReference>
<feature type="region of interest" description="Disordered" evidence="1">
    <location>
        <begin position="70"/>
        <end position="91"/>
    </location>
</feature>
<protein>
    <submittedName>
        <fullName evidence="2">Uncharacterized protein</fullName>
    </submittedName>
</protein>
<dbReference type="EMBL" id="JASPKY010000898">
    <property type="protein sequence ID" value="KAK9680434.1"/>
    <property type="molecule type" value="Genomic_DNA"/>
</dbReference>
<keyword evidence="3" id="KW-1185">Reference proteome</keyword>
<gene>
    <name evidence="2" type="ORF">QE152_g39090</name>
</gene>
<evidence type="ECO:0000313" key="3">
    <source>
        <dbReference type="Proteomes" id="UP001458880"/>
    </source>
</evidence>
<proteinExistence type="predicted"/>